<sequence length="240" mass="26447">MRTKIKAILHQMLKDNMASWNVVPTSIIVTEISKNNVEVLTNNCCGRRLTDSITLLSAAHCFARKNNPEDWTVNFGTVVNKPYMTWKVQNIIIHDNFSGPGIHDDIALYVHKIFLPEAKMKLSANDSVVVTGWGTFYMNGPLPVILQEAFLKIIDKRVCNAPYALSGLVTDTMLCAGFMSGEADACQNDSGGPLAYPNSRNIWHLVGIVSAGEGCGKKNKPGVYTRVTAYHDWITSKTGL</sequence>
<proteinExistence type="predicted"/>
<dbReference type="Proteomes" id="UP001057279">
    <property type="component" value="Linkage Group LG04"/>
</dbReference>
<gene>
    <name evidence="1" type="ORF">MJG53_005843</name>
</gene>
<reference evidence="1" key="1">
    <citation type="submission" date="2022-03" db="EMBL/GenBank/DDBJ databases">
        <title>Genomic analyses of argali, domestic sheep and their hybrids provide insights into chromosomal evolution, heterosis and genetic basis of agronomic traits.</title>
        <authorList>
            <person name="Li M."/>
        </authorList>
    </citation>
    <scope>NUCLEOTIDE SEQUENCE</scope>
    <source>
        <strain evidence="1">F1 hybrid</strain>
    </source>
</reference>
<organism evidence="1 2">
    <name type="scientific">Ovis ammon polii x Ovis aries</name>
    <dbReference type="NCBI Taxonomy" id="2918886"/>
    <lineage>
        <taxon>Eukaryota</taxon>
        <taxon>Metazoa</taxon>
        <taxon>Chordata</taxon>
        <taxon>Craniata</taxon>
        <taxon>Vertebrata</taxon>
        <taxon>Euteleostomi</taxon>
        <taxon>Mammalia</taxon>
        <taxon>Eutheria</taxon>
        <taxon>Laurasiatheria</taxon>
        <taxon>Artiodactyla</taxon>
        <taxon>Ruminantia</taxon>
        <taxon>Pecora</taxon>
        <taxon>Bovidae</taxon>
        <taxon>Caprinae</taxon>
        <taxon>Ovis</taxon>
    </lineage>
</organism>
<comment type="caution">
    <text evidence="1">The sequence shown here is derived from an EMBL/GenBank/DDBJ whole genome shotgun (WGS) entry which is preliminary data.</text>
</comment>
<dbReference type="EMBL" id="CM043029">
    <property type="protein sequence ID" value="KAI4585609.1"/>
    <property type="molecule type" value="Genomic_DNA"/>
</dbReference>
<keyword evidence="2" id="KW-1185">Reference proteome</keyword>
<evidence type="ECO:0000313" key="2">
    <source>
        <dbReference type="Proteomes" id="UP001057279"/>
    </source>
</evidence>
<accession>A0ACB9V7Q8</accession>
<name>A0ACB9V7Q8_9CETA</name>
<evidence type="ECO:0000313" key="1">
    <source>
        <dbReference type="EMBL" id="KAI4585609.1"/>
    </source>
</evidence>
<protein>
    <submittedName>
        <fullName evidence="1">Uncharacterized protein</fullName>
    </submittedName>
</protein>